<dbReference type="CDD" id="cd23668">
    <property type="entry name" value="GH55_beta13glucanase-like"/>
    <property type="match status" value="1"/>
</dbReference>
<dbReference type="STRING" id="1051891.A0A0C3LCA5"/>
<dbReference type="OrthoDB" id="1046782at2759"/>
<accession>A0A0C3LCA5</accession>
<sequence>MRYPSLLVLAFTAASVVDAGPTSASSQCKGPLKPTAAPGDPHWMQTIKRQGISAYNPNPSTYKVYRNVKDYGAKGDGIADDTEAINQAISDQNRCGQGCASSTRSPAIIFFPSGTYRVTRSIIPYYYTQLLTDADWTFKVGDAKHPPTLVADPTFDGAAVIDAGGGGAQYWTNQNNFFKSVRHFTIDLTKGPNGASGLHWQVAQATTLVNIAVDMKKDSNTQQVGMWMENGSGGFMSDLVFNGGERSCLGKTGMSVGNQQFTVRNLTFTNVQDGYVDGAGVTKLAGGTKTCFATLDSIRQWAEGNKYYDSVTTPTYILDAVNAPNKPSQLLDSSGRIYQRGRTDYADYAADQFASVRDAGAKGDGVTDDTKAIQAFIKKYAACKILYFDAGTYMVTDTIEIPSGSIVVGEVWTTMVVCLDEGAGAKFANESKPRPVVQVGKAGDKAGAEISDMVFSARSGSAGAIVVEWNAADKPGEKGSAAMWDVHIRVGGFAGSDISVANCLKFEDHAVKPCVGAFLGLHITSKATAYLEGTWVWTADHDLEDQDQRQIDVYTGRGILSESKNGPVWLIGTASEHASIVQYSFYNSKNVYAGLIQTETAYYQPAPPVPAPFTTSKTWRDPTFKNGPSGWGLHIAKSEDIFVYGAGHYSFFQNYTSECLTTFSCQQSIVKVTSDSKDVYIYGLSTVGTTYLLNVDDKGIINQADSQNG</sequence>
<dbReference type="EMBL" id="KN822962">
    <property type="protein sequence ID" value="KIO31553.1"/>
    <property type="molecule type" value="Genomic_DNA"/>
</dbReference>
<reference evidence="4" key="2">
    <citation type="submission" date="2015-01" db="EMBL/GenBank/DDBJ databases">
        <title>Evolutionary Origins and Diversification of the Mycorrhizal Mutualists.</title>
        <authorList>
            <consortium name="DOE Joint Genome Institute"/>
            <consortium name="Mycorrhizal Genomics Consortium"/>
            <person name="Kohler A."/>
            <person name="Kuo A."/>
            <person name="Nagy L.G."/>
            <person name="Floudas D."/>
            <person name="Copeland A."/>
            <person name="Barry K.W."/>
            <person name="Cichocki N."/>
            <person name="Veneault-Fourrey C."/>
            <person name="LaButti K."/>
            <person name="Lindquist E.A."/>
            <person name="Lipzen A."/>
            <person name="Lundell T."/>
            <person name="Morin E."/>
            <person name="Murat C."/>
            <person name="Riley R."/>
            <person name="Ohm R."/>
            <person name="Sun H."/>
            <person name="Tunlid A."/>
            <person name="Henrissat B."/>
            <person name="Grigoriev I.V."/>
            <person name="Hibbett D.S."/>
            <person name="Martin F."/>
        </authorList>
    </citation>
    <scope>NUCLEOTIDE SEQUENCE [LARGE SCALE GENOMIC DNA]</scope>
    <source>
        <strain evidence="4">MUT 4182</strain>
    </source>
</reference>
<dbReference type="AlphaFoldDB" id="A0A0C3LCA5"/>
<dbReference type="PANTHER" id="PTHR33928:SF2">
    <property type="entry name" value="PECTATE LYASE SUPERFAMILY PROTEIN DOMAIN-CONTAINING PROTEIN-RELATED"/>
    <property type="match status" value="1"/>
</dbReference>
<proteinExistence type="predicted"/>
<feature type="signal peptide" evidence="1">
    <location>
        <begin position="1"/>
        <end position="19"/>
    </location>
</feature>
<dbReference type="InterPro" id="IPR011050">
    <property type="entry name" value="Pectin_lyase_fold/virulence"/>
</dbReference>
<dbReference type="Proteomes" id="UP000054248">
    <property type="component" value="Unassembled WGS sequence"/>
</dbReference>
<protein>
    <submittedName>
        <fullName evidence="3">Glycoside hydrolase family 55 protein</fullName>
    </submittedName>
</protein>
<feature type="chain" id="PRO_5002179577" evidence="1">
    <location>
        <begin position="20"/>
        <end position="709"/>
    </location>
</feature>
<dbReference type="InterPro" id="IPR012334">
    <property type="entry name" value="Pectin_lyas_fold"/>
</dbReference>
<feature type="domain" description="Rhamnogalacturonase A/B/Epimerase-like pectate lyase" evidence="2">
    <location>
        <begin position="65"/>
        <end position="275"/>
    </location>
</feature>
<evidence type="ECO:0000313" key="4">
    <source>
        <dbReference type="Proteomes" id="UP000054248"/>
    </source>
</evidence>
<keyword evidence="4" id="KW-1185">Reference proteome</keyword>
<name>A0A0C3LCA5_9AGAM</name>
<dbReference type="Pfam" id="PF12708">
    <property type="entry name" value="Pect-lyase_RHGA_epim"/>
    <property type="match status" value="2"/>
</dbReference>
<keyword evidence="1" id="KW-0732">Signal</keyword>
<dbReference type="SUPFAM" id="SSF51126">
    <property type="entry name" value="Pectin lyase-like"/>
    <property type="match status" value="2"/>
</dbReference>
<evidence type="ECO:0000313" key="3">
    <source>
        <dbReference type="EMBL" id="KIO31553.1"/>
    </source>
</evidence>
<dbReference type="HOGENOM" id="CLU_002540_2_2_1"/>
<dbReference type="PANTHER" id="PTHR33928">
    <property type="entry name" value="POLYGALACTURONASE QRT3"/>
    <property type="match status" value="1"/>
</dbReference>
<dbReference type="Gene3D" id="2.160.20.10">
    <property type="entry name" value="Single-stranded right-handed beta-helix, Pectin lyase-like"/>
    <property type="match status" value="2"/>
</dbReference>
<feature type="domain" description="Rhamnogalacturonase A/B/Epimerase-like pectate lyase" evidence="2">
    <location>
        <begin position="353"/>
        <end position="411"/>
    </location>
</feature>
<organism evidence="3 4">
    <name type="scientific">Tulasnella calospora MUT 4182</name>
    <dbReference type="NCBI Taxonomy" id="1051891"/>
    <lineage>
        <taxon>Eukaryota</taxon>
        <taxon>Fungi</taxon>
        <taxon>Dikarya</taxon>
        <taxon>Basidiomycota</taxon>
        <taxon>Agaricomycotina</taxon>
        <taxon>Agaricomycetes</taxon>
        <taxon>Cantharellales</taxon>
        <taxon>Tulasnellaceae</taxon>
        <taxon>Tulasnella</taxon>
    </lineage>
</organism>
<dbReference type="InterPro" id="IPR024535">
    <property type="entry name" value="RHGA/B-epi-like_pectate_lyase"/>
</dbReference>
<reference evidence="3 4" key="1">
    <citation type="submission" date="2014-04" db="EMBL/GenBank/DDBJ databases">
        <authorList>
            <consortium name="DOE Joint Genome Institute"/>
            <person name="Kuo A."/>
            <person name="Girlanda M."/>
            <person name="Perotto S."/>
            <person name="Kohler A."/>
            <person name="Nagy L.G."/>
            <person name="Floudas D."/>
            <person name="Copeland A."/>
            <person name="Barry K.W."/>
            <person name="Cichocki N."/>
            <person name="Veneault-Fourrey C."/>
            <person name="LaButti K."/>
            <person name="Lindquist E.A."/>
            <person name="Lipzen A."/>
            <person name="Lundell T."/>
            <person name="Morin E."/>
            <person name="Murat C."/>
            <person name="Sun H."/>
            <person name="Tunlid A."/>
            <person name="Henrissat B."/>
            <person name="Grigoriev I.V."/>
            <person name="Hibbett D.S."/>
            <person name="Martin F."/>
            <person name="Nordberg H.P."/>
            <person name="Cantor M.N."/>
            <person name="Hua S.X."/>
        </authorList>
    </citation>
    <scope>NUCLEOTIDE SEQUENCE [LARGE SCALE GENOMIC DNA]</scope>
    <source>
        <strain evidence="3 4">MUT 4182</strain>
    </source>
</reference>
<dbReference type="InterPro" id="IPR039279">
    <property type="entry name" value="QRT3-like"/>
</dbReference>
<gene>
    <name evidence="3" type="ORF">M407DRAFT_5010</name>
</gene>
<dbReference type="GO" id="GO:0004650">
    <property type="term" value="F:polygalacturonase activity"/>
    <property type="evidence" value="ECO:0007669"/>
    <property type="project" value="InterPro"/>
</dbReference>
<keyword evidence="3" id="KW-0378">Hydrolase</keyword>
<evidence type="ECO:0000259" key="2">
    <source>
        <dbReference type="Pfam" id="PF12708"/>
    </source>
</evidence>
<evidence type="ECO:0000256" key="1">
    <source>
        <dbReference type="SAM" id="SignalP"/>
    </source>
</evidence>